<gene>
    <name evidence="2" type="ORF">FA13DRAFT_1788455</name>
</gene>
<organism evidence="2 3">
    <name type="scientific">Coprinellus micaceus</name>
    <name type="common">Glistening ink-cap mushroom</name>
    <name type="synonym">Coprinus micaceus</name>
    <dbReference type="NCBI Taxonomy" id="71717"/>
    <lineage>
        <taxon>Eukaryota</taxon>
        <taxon>Fungi</taxon>
        <taxon>Dikarya</taxon>
        <taxon>Basidiomycota</taxon>
        <taxon>Agaricomycotina</taxon>
        <taxon>Agaricomycetes</taxon>
        <taxon>Agaricomycetidae</taxon>
        <taxon>Agaricales</taxon>
        <taxon>Agaricineae</taxon>
        <taxon>Psathyrellaceae</taxon>
        <taxon>Coprinellus</taxon>
    </lineage>
</organism>
<dbReference type="EMBL" id="QPFP01000008">
    <property type="protein sequence ID" value="TEB34830.1"/>
    <property type="molecule type" value="Genomic_DNA"/>
</dbReference>
<evidence type="ECO:0000313" key="2">
    <source>
        <dbReference type="EMBL" id="TEB34830.1"/>
    </source>
</evidence>
<reference evidence="2 3" key="1">
    <citation type="journal article" date="2019" name="Nat. Ecol. Evol.">
        <title>Megaphylogeny resolves global patterns of mushroom evolution.</title>
        <authorList>
            <person name="Varga T."/>
            <person name="Krizsan K."/>
            <person name="Foldi C."/>
            <person name="Dima B."/>
            <person name="Sanchez-Garcia M."/>
            <person name="Sanchez-Ramirez S."/>
            <person name="Szollosi G.J."/>
            <person name="Szarkandi J.G."/>
            <person name="Papp V."/>
            <person name="Albert L."/>
            <person name="Andreopoulos W."/>
            <person name="Angelini C."/>
            <person name="Antonin V."/>
            <person name="Barry K.W."/>
            <person name="Bougher N.L."/>
            <person name="Buchanan P."/>
            <person name="Buyck B."/>
            <person name="Bense V."/>
            <person name="Catcheside P."/>
            <person name="Chovatia M."/>
            <person name="Cooper J."/>
            <person name="Damon W."/>
            <person name="Desjardin D."/>
            <person name="Finy P."/>
            <person name="Geml J."/>
            <person name="Haridas S."/>
            <person name="Hughes K."/>
            <person name="Justo A."/>
            <person name="Karasinski D."/>
            <person name="Kautmanova I."/>
            <person name="Kiss B."/>
            <person name="Kocsube S."/>
            <person name="Kotiranta H."/>
            <person name="LaButti K.M."/>
            <person name="Lechner B.E."/>
            <person name="Liimatainen K."/>
            <person name="Lipzen A."/>
            <person name="Lukacs Z."/>
            <person name="Mihaltcheva S."/>
            <person name="Morgado L.N."/>
            <person name="Niskanen T."/>
            <person name="Noordeloos M.E."/>
            <person name="Ohm R.A."/>
            <person name="Ortiz-Santana B."/>
            <person name="Ovrebo C."/>
            <person name="Racz N."/>
            <person name="Riley R."/>
            <person name="Savchenko A."/>
            <person name="Shiryaev A."/>
            <person name="Soop K."/>
            <person name="Spirin V."/>
            <person name="Szebenyi C."/>
            <person name="Tomsovsky M."/>
            <person name="Tulloss R.E."/>
            <person name="Uehling J."/>
            <person name="Grigoriev I.V."/>
            <person name="Vagvolgyi C."/>
            <person name="Papp T."/>
            <person name="Martin F.M."/>
            <person name="Miettinen O."/>
            <person name="Hibbett D.S."/>
            <person name="Nagy L.G."/>
        </authorList>
    </citation>
    <scope>NUCLEOTIDE SEQUENCE [LARGE SCALE GENOMIC DNA]</scope>
    <source>
        <strain evidence="2 3">FP101781</strain>
    </source>
</reference>
<protein>
    <submittedName>
        <fullName evidence="2">Uncharacterized protein</fullName>
    </submittedName>
</protein>
<feature type="region of interest" description="Disordered" evidence="1">
    <location>
        <begin position="23"/>
        <end position="92"/>
    </location>
</feature>
<comment type="caution">
    <text evidence="2">The sequence shown here is derived from an EMBL/GenBank/DDBJ whole genome shotgun (WGS) entry which is preliminary data.</text>
</comment>
<accession>A0A4Y7TKY2</accession>
<dbReference type="AlphaFoldDB" id="A0A4Y7TKY2"/>
<evidence type="ECO:0000313" key="3">
    <source>
        <dbReference type="Proteomes" id="UP000298030"/>
    </source>
</evidence>
<name>A0A4Y7TKY2_COPMI</name>
<keyword evidence="3" id="KW-1185">Reference proteome</keyword>
<evidence type="ECO:0000256" key="1">
    <source>
        <dbReference type="SAM" id="MobiDB-lite"/>
    </source>
</evidence>
<dbReference type="Proteomes" id="UP000298030">
    <property type="component" value="Unassembled WGS sequence"/>
</dbReference>
<feature type="compositionally biased region" description="Basic and acidic residues" evidence="1">
    <location>
        <begin position="47"/>
        <end position="72"/>
    </location>
</feature>
<sequence>MILPRRPIIPLAAQHLLRSRCPPQARLSTIPPRDRPRALFGTTFGADKSEDGERGERNSEEEEQKASEEWKEFGAGVVGGSAGWGEDEWDEDQVPESVRVHVALACCRVKEEGSVQAVVLEAASSASGSSELRLHTLSIPRASLYAGVDRSQSSRM</sequence>
<proteinExistence type="predicted"/>